<proteinExistence type="predicted"/>
<comment type="caution">
    <text evidence="1">The sequence shown here is derived from an EMBL/GenBank/DDBJ whole genome shotgun (WGS) entry which is preliminary data.</text>
</comment>
<dbReference type="Gene3D" id="1.10.3480.10">
    <property type="entry name" value="TorD-like"/>
    <property type="match status" value="1"/>
</dbReference>
<accession>A0A936F4C0</accession>
<dbReference type="InterPro" id="IPR020945">
    <property type="entry name" value="DMSO/NO3_reduct_chaperone"/>
</dbReference>
<dbReference type="SUPFAM" id="SSF89155">
    <property type="entry name" value="TorD-like"/>
    <property type="match status" value="1"/>
</dbReference>
<evidence type="ECO:0000313" key="2">
    <source>
        <dbReference type="Proteomes" id="UP000709959"/>
    </source>
</evidence>
<protein>
    <submittedName>
        <fullName evidence="1">Molecular chaperone TorD family protein</fullName>
    </submittedName>
</protein>
<organism evidence="1 2">
    <name type="scientific">Candidatus Geothrix odensensis</name>
    <dbReference type="NCBI Taxonomy" id="2954440"/>
    <lineage>
        <taxon>Bacteria</taxon>
        <taxon>Pseudomonadati</taxon>
        <taxon>Acidobacteriota</taxon>
        <taxon>Holophagae</taxon>
        <taxon>Holophagales</taxon>
        <taxon>Holophagaceae</taxon>
        <taxon>Geothrix</taxon>
    </lineage>
</organism>
<evidence type="ECO:0000313" key="1">
    <source>
        <dbReference type="EMBL" id="MBK8573653.1"/>
    </source>
</evidence>
<gene>
    <name evidence="1" type="ORF">IPN91_13735</name>
</gene>
<dbReference type="AlphaFoldDB" id="A0A936F4C0"/>
<reference evidence="1 2" key="1">
    <citation type="submission" date="2020-10" db="EMBL/GenBank/DDBJ databases">
        <title>Connecting structure to function with the recovery of over 1000 high-quality activated sludge metagenome-assembled genomes encoding full-length rRNA genes using long-read sequencing.</title>
        <authorList>
            <person name="Singleton C.M."/>
            <person name="Petriglieri F."/>
            <person name="Kristensen J.M."/>
            <person name="Kirkegaard R.H."/>
            <person name="Michaelsen T.Y."/>
            <person name="Andersen M.H."/>
            <person name="Karst S.M."/>
            <person name="Dueholm M.S."/>
            <person name="Nielsen P.H."/>
            <person name="Albertsen M."/>
        </authorList>
    </citation>
    <scope>NUCLEOTIDE SEQUENCE [LARGE SCALE GENOMIC DNA]</scope>
    <source>
        <strain evidence="1">OdNE_18-Q3-R46-58_MAXAC.008</strain>
    </source>
</reference>
<sequence length="202" mass="22394">MSRERVGELLQELGAILLVPGLGFEPGVRPLVEPPDLQLALDEAIRKVCESPAEQLDIAYTGLFMHGYDHPTLHLEESVMRCGELRCAAVMADLHEIYLAADLEILAPYEADHLGAMTSLLGHLLHLMDERQGPVEPRLQEAASRLLADHLRPLLAHVSEQLEQRHAHPFYRRVVDLLGVTLHAAEGLLPALEPQRLGAREA</sequence>
<dbReference type="EMBL" id="JADKCH010000025">
    <property type="protein sequence ID" value="MBK8573653.1"/>
    <property type="molecule type" value="Genomic_DNA"/>
</dbReference>
<dbReference type="Pfam" id="PF02613">
    <property type="entry name" value="Nitrate_red_del"/>
    <property type="match status" value="1"/>
</dbReference>
<dbReference type="InterPro" id="IPR036411">
    <property type="entry name" value="TorD-like_sf"/>
</dbReference>
<name>A0A936F4C0_9BACT</name>
<dbReference type="Proteomes" id="UP000709959">
    <property type="component" value="Unassembled WGS sequence"/>
</dbReference>